<reference evidence="2 3" key="1">
    <citation type="submission" date="2012-03" db="EMBL/GenBank/DDBJ databases">
        <authorList>
            <person name="Durkin A.S."/>
            <person name="McCorrison J."/>
            <person name="Torralba M."/>
            <person name="Gillis M."/>
            <person name="Methe B."/>
            <person name="Sutton G."/>
            <person name="Nelson K.E."/>
        </authorList>
    </citation>
    <scope>NUCLEOTIDE SEQUENCE [LARGE SCALE GENOMIC DNA]</scope>
    <source>
        <strain evidence="2 3">F0468</strain>
    </source>
</reference>
<gene>
    <name evidence="2" type="ORF">HMPREF9970_3030</name>
</gene>
<evidence type="ECO:0000313" key="2">
    <source>
        <dbReference type="EMBL" id="EIC95051.1"/>
    </source>
</evidence>
<feature type="transmembrane region" description="Helical" evidence="1">
    <location>
        <begin position="420"/>
        <end position="437"/>
    </location>
</feature>
<dbReference type="EMBL" id="AJGH01000103">
    <property type="protein sequence ID" value="EIC95051.1"/>
    <property type="molecule type" value="Genomic_DNA"/>
</dbReference>
<comment type="caution">
    <text evidence="2">The sequence shown here is derived from an EMBL/GenBank/DDBJ whole genome shotgun (WGS) entry which is preliminary data.</text>
</comment>
<proteinExistence type="predicted"/>
<feature type="transmembrane region" description="Helical" evidence="1">
    <location>
        <begin position="366"/>
        <end position="386"/>
    </location>
</feature>
<accession>I0R5U3</accession>
<name>I0R5U3_9FIRM</name>
<dbReference type="OrthoDB" id="2965572at2"/>
<feature type="transmembrane region" description="Helical" evidence="1">
    <location>
        <begin position="160"/>
        <end position="179"/>
    </location>
</feature>
<organism evidence="2 3">
    <name type="scientific">Lachnoanaerobaculum saburreum F0468</name>
    <dbReference type="NCBI Taxonomy" id="1095750"/>
    <lineage>
        <taxon>Bacteria</taxon>
        <taxon>Bacillati</taxon>
        <taxon>Bacillota</taxon>
        <taxon>Clostridia</taxon>
        <taxon>Lachnospirales</taxon>
        <taxon>Lachnospiraceae</taxon>
        <taxon>Lachnoanaerobaculum</taxon>
    </lineage>
</organism>
<dbReference type="RefSeq" id="WP_008754674.1">
    <property type="nucleotide sequence ID" value="NZ_AJGH01000103.1"/>
</dbReference>
<protein>
    <submittedName>
        <fullName evidence="2">O-antigen polysaccharide polymerase Wzy</fullName>
    </submittedName>
</protein>
<dbReference type="Proteomes" id="UP000005039">
    <property type="component" value="Unassembled WGS sequence"/>
</dbReference>
<keyword evidence="1" id="KW-0812">Transmembrane</keyword>
<feature type="transmembrane region" description="Helical" evidence="1">
    <location>
        <begin position="70"/>
        <end position="90"/>
    </location>
</feature>
<dbReference type="Pfam" id="PF01901">
    <property type="entry name" value="O_anti_polymase"/>
    <property type="match status" value="1"/>
</dbReference>
<feature type="transmembrane region" description="Helical" evidence="1">
    <location>
        <begin position="30"/>
        <end position="50"/>
    </location>
</feature>
<dbReference type="NCBIfam" id="TIGR04370">
    <property type="entry name" value="glyco_rpt_poly"/>
    <property type="match status" value="1"/>
</dbReference>
<feature type="transmembrane region" description="Helical" evidence="1">
    <location>
        <begin position="118"/>
        <end position="145"/>
    </location>
</feature>
<feature type="transmembrane region" description="Helical" evidence="1">
    <location>
        <begin position="186"/>
        <end position="202"/>
    </location>
</feature>
<feature type="transmembrane region" description="Helical" evidence="1">
    <location>
        <begin position="235"/>
        <end position="254"/>
    </location>
</feature>
<dbReference type="PATRIC" id="fig|1095750.3.peg.2163"/>
<keyword evidence="1" id="KW-0472">Membrane</keyword>
<evidence type="ECO:0000256" key="1">
    <source>
        <dbReference type="SAM" id="Phobius"/>
    </source>
</evidence>
<keyword evidence="1" id="KW-1133">Transmembrane helix</keyword>
<dbReference type="AlphaFoldDB" id="I0R5U3"/>
<dbReference type="InterPro" id="IPR002760">
    <property type="entry name" value="O_anti_polymase"/>
</dbReference>
<sequence>MREIVCILALLPFITWILTHKRSKDIAAPYNLYTLLYILNIMLPVILYMNSDASKNIRLDFIREAVLNNFTYSSYIILQTLSYYLVIFGAKIKIKNKTPIMTNIEEETDKSIQEKYKYIGIIMWIIGAIAFFRIMHRVGGIYFFFTNLKYRASLTRDLDVLSWILPFVNYGVLFIVYSYKGTNKSLNIKLIILIVVSGIMSGLGGRKALLILLIESLLLYHYCVKKIEIKRILKFRYISGILILYLFFIVMSKFRTDGAFESFLENPFVFVMETNGGILSTIKNESYVRYYIAIVEYFKTHDFWMGRTFLGLITAFIPSSLFPAKPPVDDGTYLYSIANGRTDIIPPMPFNKLNGSSYPLETFGSMYGNFGIIGLVVGMILLGVVYKYFYKKMIGSSYSLFSVVIYTQVIFTFQLSTLRIFQLLEVIVVFWFVTSMCDKKFKFGGKET</sequence>
<keyword evidence="3" id="KW-1185">Reference proteome</keyword>
<evidence type="ECO:0000313" key="3">
    <source>
        <dbReference type="Proteomes" id="UP000005039"/>
    </source>
</evidence>
<feature type="transmembrane region" description="Helical" evidence="1">
    <location>
        <begin position="398"/>
        <end position="414"/>
    </location>
</feature>